<dbReference type="GO" id="GO:0005829">
    <property type="term" value="C:cytosol"/>
    <property type="evidence" value="ECO:0007669"/>
    <property type="project" value="TreeGrafter"/>
</dbReference>
<feature type="binding site" evidence="7">
    <location>
        <position position="169"/>
    </location>
    <ligand>
        <name>substrate</name>
    </ligand>
</feature>
<evidence type="ECO:0000313" key="9">
    <source>
        <dbReference type="EMBL" id="PIS40216.1"/>
    </source>
</evidence>
<proteinExistence type="inferred from homology"/>
<feature type="binding site" evidence="7">
    <location>
        <begin position="14"/>
        <end position="16"/>
    </location>
    <ligand>
        <name>substrate</name>
    </ligand>
</feature>
<dbReference type="PANTHER" id="PTHR21139:SF42">
    <property type="entry name" value="TRIOSEPHOSPHATE ISOMERASE"/>
    <property type="match status" value="1"/>
</dbReference>
<dbReference type="GO" id="GO:0006096">
    <property type="term" value="P:glycolytic process"/>
    <property type="evidence" value="ECO:0007669"/>
    <property type="project" value="UniProtKB-UniRule"/>
</dbReference>
<dbReference type="InterPro" id="IPR013785">
    <property type="entry name" value="Aldolase_TIM"/>
</dbReference>
<sequence>MKISNGVKPLIVANWKCNPAKEKEAKRLFNSVKKTKAVICPPLIYLKSLAPYVGLGAQNCFWEKKGAFTGEVSPAMLKNIGCQYVIVGHSERRRYFNETDEVVNKKLKSVIEARMIPILCIGETQKQRDRGETENILKKQIEDALNDISKFKIQNSKLCIAYEPIWAIGTGKPCDPEEAQKMGLLIRKIISKIYNRTVAQKTPILYGGSVNSKNGASYIKEAGLQGLLVGGASLEAKEFVDLVRKIC</sequence>
<reference evidence="10" key="1">
    <citation type="submission" date="2017-09" db="EMBL/GenBank/DDBJ databases">
        <title>Depth-based differentiation of microbial function through sediment-hosted aquifers and enrichment of novel symbionts in the deep terrestrial subsurface.</title>
        <authorList>
            <person name="Probst A.J."/>
            <person name="Ladd B."/>
            <person name="Jarett J.K."/>
            <person name="Geller-Mcgrath D.E."/>
            <person name="Sieber C.M.K."/>
            <person name="Emerson J.B."/>
            <person name="Anantharaman K."/>
            <person name="Thomas B.C."/>
            <person name="Malmstrom R."/>
            <person name="Stieglmeier M."/>
            <person name="Klingl A."/>
            <person name="Woyke T."/>
            <person name="Ryan C.M."/>
            <person name="Banfield J.F."/>
        </authorList>
    </citation>
    <scope>NUCLEOTIDE SEQUENCE [LARGE SCALE GENOMIC DNA]</scope>
</reference>
<dbReference type="InterPro" id="IPR035990">
    <property type="entry name" value="TIM_sf"/>
</dbReference>
<gene>
    <name evidence="7" type="primary">tpiA</name>
    <name evidence="9" type="ORF">COT32_01025</name>
</gene>
<dbReference type="PROSITE" id="PS51440">
    <property type="entry name" value="TIM_2"/>
    <property type="match status" value="1"/>
</dbReference>
<dbReference type="InterPro" id="IPR020861">
    <property type="entry name" value="Triosephosphate_isomerase_AS"/>
</dbReference>
<evidence type="ECO:0000256" key="8">
    <source>
        <dbReference type="RuleBase" id="RU363013"/>
    </source>
</evidence>
<feature type="binding site" evidence="7">
    <location>
        <position position="209"/>
    </location>
    <ligand>
        <name>substrate</name>
    </ligand>
</feature>
<dbReference type="UniPathway" id="UPA00138"/>
<evidence type="ECO:0000256" key="7">
    <source>
        <dbReference type="HAMAP-Rule" id="MF_00147"/>
    </source>
</evidence>
<evidence type="ECO:0000256" key="2">
    <source>
        <dbReference type="ARBA" id="ARBA00007422"/>
    </source>
</evidence>
<evidence type="ECO:0000256" key="4">
    <source>
        <dbReference type="ARBA" id="ARBA00022490"/>
    </source>
</evidence>
<keyword evidence="5 7" id="KW-0324">Glycolysis</keyword>
<dbReference type="InterPro" id="IPR022896">
    <property type="entry name" value="TrioseP_Isoase_bac/euk"/>
</dbReference>
<dbReference type="Pfam" id="PF00121">
    <property type="entry name" value="TIM"/>
    <property type="match status" value="1"/>
</dbReference>
<dbReference type="InterPro" id="IPR000652">
    <property type="entry name" value="Triosephosphate_isomerase"/>
</dbReference>
<evidence type="ECO:0000256" key="5">
    <source>
        <dbReference type="ARBA" id="ARBA00023152"/>
    </source>
</evidence>
<dbReference type="CDD" id="cd00311">
    <property type="entry name" value="TIM"/>
    <property type="match status" value="1"/>
</dbReference>
<dbReference type="GO" id="GO:0046166">
    <property type="term" value="P:glyceraldehyde-3-phosphate biosynthetic process"/>
    <property type="evidence" value="ECO:0007669"/>
    <property type="project" value="TreeGrafter"/>
</dbReference>
<dbReference type="GO" id="GO:0019563">
    <property type="term" value="P:glycerol catabolic process"/>
    <property type="evidence" value="ECO:0007669"/>
    <property type="project" value="TreeGrafter"/>
</dbReference>
<comment type="pathway">
    <text evidence="1 7 8">Carbohydrate degradation; glycolysis; D-glyceraldehyde 3-phosphate from glycerone phosphate: step 1/1.</text>
</comment>
<keyword evidence="4 7" id="KW-0963">Cytoplasm</keyword>
<comment type="subunit">
    <text evidence="7 8">Homodimer.</text>
</comment>
<organism evidence="9 10">
    <name type="scientific">Candidatus Nealsonbacteria bacterium CG08_land_8_20_14_0_20_36_22</name>
    <dbReference type="NCBI Taxonomy" id="1974704"/>
    <lineage>
        <taxon>Bacteria</taxon>
        <taxon>Candidatus Nealsoniibacteriota</taxon>
    </lineage>
</organism>
<comment type="pathway">
    <text evidence="7 8">Carbohydrate biosynthesis; gluconeogenesis.</text>
</comment>
<comment type="function">
    <text evidence="7">Involved in the gluconeogenesis. Catalyzes stereospecifically the conversion of dihydroxyacetone phosphate (DHAP) to D-glyceraldehyde-3-phosphate (G3P).</text>
</comment>
<dbReference type="GO" id="GO:0004807">
    <property type="term" value="F:triose-phosphate isomerase activity"/>
    <property type="evidence" value="ECO:0007669"/>
    <property type="project" value="UniProtKB-UniRule"/>
</dbReference>
<comment type="catalytic activity">
    <reaction evidence="7 8">
        <text>D-glyceraldehyde 3-phosphate = dihydroxyacetone phosphate</text>
        <dbReference type="Rhea" id="RHEA:18585"/>
        <dbReference type="ChEBI" id="CHEBI:57642"/>
        <dbReference type="ChEBI" id="CHEBI:59776"/>
        <dbReference type="EC" id="5.3.1.1"/>
    </reaction>
</comment>
<dbReference type="SUPFAM" id="SSF51351">
    <property type="entry name" value="Triosephosphate isomerase (TIM)"/>
    <property type="match status" value="1"/>
</dbReference>
<evidence type="ECO:0000256" key="1">
    <source>
        <dbReference type="ARBA" id="ARBA00004680"/>
    </source>
</evidence>
<dbReference type="GO" id="GO:0006094">
    <property type="term" value="P:gluconeogenesis"/>
    <property type="evidence" value="ECO:0007669"/>
    <property type="project" value="UniProtKB-UniRule"/>
</dbReference>
<feature type="active site" description="Proton acceptor" evidence="7">
    <location>
        <position position="163"/>
    </location>
</feature>
<dbReference type="EMBL" id="PEYC01000020">
    <property type="protein sequence ID" value="PIS40216.1"/>
    <property type="molecule type" value="Genomic_DNA"/>
</dbReference>
<feature type="active site" description="Electrophile" evidence="7">
    <location>
        <position position="89"/>
    </location>
</feature>
<name>A0A2H0YP62_9BACT</name>
<keyword evidence="3 7" id="KW-0312">Gluconeogenesis</keyword>
<protein>
    <recommendedName>
        <fullName evidence="7 8">Triosephosphate isomerase</fullName>
        <shortName evidence="7">TIM</shortName>
        <shortName evidence="7">TPI</shortName>
        <ecNumber evidence="7 8">5.3.1.1</ecNumber>
    </recommendedName>
    <alternativeName>
        <fullName evidence="7">Triose-phosphate isomerase</fullName>
    </alternativeName>
</protein>
<dbReference type="AlphaFoldDB" id="A0A2H0YP62"/>
<dbReference type="Gene3D" id="3.20.20.70">
    <property type="entry name" value="Aldolase class I"/>
    <property type="match status" value="1"/>
</dbReference>
<dbReference type="UniPathway" id="UPA00109">
    <property type="reaction ID" value="UER00189"/>
</dbReference>
<dbReference type="FunFam" id="3.20.20.70:FF:000016">
    <property type="entry name" value="Triosephosphate isomerase"/>
    <property type="match status" value="1"/>
</dbReference>
<dbReference type="Proteomes" id="UP000231472">
    <property type="component" value="Unassembled WGS sequence"/>
</dbReference>
<evidence type="ECO:0000256" key="6">
    <source>
        <dbReference type="ARBA" id="ARBA00023235"/>
    </source>
</evidence>
<dbReference type="HAMAP" id="MF_00147_B">
    <property type="entry name" value="TIM_B"/>
    <property type="match status" value="1"/>
</dbReference>
<accession>A0A2H0YP62</accession>
<feature type="binding site" evidence="7">
    <location>
        <begin position="230"/>
        <end position="231"/>
    </location>
    <ligand>
        <name>substrate</name>
    </ligand>
</feature>
<evidence type="ECO:0000313" key="10">
    <source>
        <dbReference type="Proteomes" id="UP000231472"/>
    </source>
</evidence>
<dbReference type="PANTHER" id="PTHR21139">
    <property type="entry name" value="TRIOSEPHOSPHATE ISOMERASE"/>
    <property type="match status" value="1"/>
</dbReference>
<dbReference type="PROSITE" id="PS00171">
    <property type="entry name" value="TIM_1"/>
    <property type="match status" value="1"/>
</dbReference>
<dbReference type="EC" id="5.3.1.1" evidence="7 8"/>
<dbReference type="NCBIfam" id="TIGR00419">
    <property type="entry name" value="tim"/>
    <property type="match status" value="1"/>
</dbReference>
<comment type="similarity">
    <text evidence="2 7 8">Belongs to the triosephosphate isomerase family.</text>
</comment>
<keyword evidence="6 7" id="KW-0413">Isomerase</keyword>
<comment type="subcellular location">
    <subcellularLocation>
        <location evidence="7 8">Cytoplasm</location>
    </subcellularLocation>
</comment>
<evidence type="ECO:0000256" key="3">
    <source>
        <dbReference type="ARBA" id="ARBA00022432"/>
    </source>
</evidence>
<comment type="caution">
    <text evidence="9">The sequence shown here is derived from an EMBL/GenBank/DDBJ whole genome shotgun (WGS) entry which is preliminary data.</text>
</comment>